<dbReference type="InterPro" id="IPR009057">
    <property type="entry name" value="Homeodomain-like_sf"/>
</dbReference>
<dbReference type="PROSITE" id="PS01124">
    <property type="entry name" value="HTH_ARAC_FAMILY_2"/>
    <property type="match status" value="1"/>
</dbReference>
<keyword evidence="2" id="KW-0238">DNA-binding</keyword>
<dbReference type="InterPro" id="IPR037923">
    <property type="entry name" value="HTH-like"/>
</dbReference>
<evidence type="ECO:0000256" key="2">
    <source>
        <dbReference type="ARBA" id="ARBA00023125"/>
    </source>
</evidence>
<dbReference type="Pfam" id="PF12833">
    <property type="entry name" value="HTH_18"/>
    <property type="match status" value="1"/>
</dbReference>
<proteinExistence type="predicted"/>
<dbReference type="GO" id="GO:0003700">
    <property type="term" value="F:DNA-binding transcription factor activity"/>
    <property type="evidence" value="ECO:0007669"/>
    <property type="project" value="InterPro"/>
</dbReference>
<evidence type="ECO:0000259" key="4">
    <source>
        <dbReference type="PROSITE" id="PS01124"/>
    </source>
</evidence>
<evidence type="ECO:0000313" key="5">
    <source>
        <dbReference type="EMBL" id="PAD19683.1"/>
    </source>
</evidence>
<dbReference type="Proteomes" id="UP000216013">
    <property type="component" value="Unassembled WGS sequence"/>
</dbReference>
<sequence length="303" mass="34678">MSSEVQLQLREDELTKLVSRFTTKDGTNLTRISGLEFIRSVKPLEPVHTMHEPALCIVLQGRKLVSVNGEEFFYRKGDYLVVAVDLPVIGEILEASETEPYLCLRLNFNLLQIAEVSKEYKQHATNKGIAERGIFVDQTDEVIVEALIRLVKLLHTPEDTEVLAPLIIKEILYRIMQGKHGDRVKNLAAKGSKLSEVAAALNYLKKYFSREIKIDELAKQVNLSPSALYHHFKQVTTMTPIQYQRALRLQEARRLIIGEDIRVADAAFKVGYESPSYFNREYRKMFGKPPGLDRKENLKLYNT</sequence>
<evidence type="ECO:0000256" key="3">
    <source>
        <dbReference type="ARBA" id="ARBA00023163"/>
    </source>
</evidence>
<evidence type="ECO:0000313" key="6">
    <source>
        <dbReference type="Proteomes" id="UP000216013"/>
    </source>
</evidence>
<dbReference type="SMART" id="SM00342">
    <property type="entry name" value="HTH_ARAC"/>
    <property type="match status" value="1"/>
</dbReference>
<dbReference type="InterPro" id="IPR018062">
    <property type="entry name" value="HTH_AraC-typ_CS"/>
</dbReference>
<dbReference type="EMBL" id="NPBV01000033">
    <property type="protein sequence ID" value="PAD19683.1"/>
    <property type="molecule type" value="Genomic_DNA"/>
</dbReference>
<dbReference type="SUPFAM" id="SSF46689">
    <property type="entry name" value="Homeodomain-like"/>
    <property type="match status" value="2"/>
</dbReference>
<dbReference type="PANTHER" id="PTHR43436">
    <property type="entry name" value="ARAC-FAMILY TRANSCRIPTIONAL REGULATOR"/>
    <property type="match status" value="1"/>
</dbReference>
<dbReference type="OrthoDB" id="34150at2"/>
<dbReference type="GO" id="GO:0043565">
    <property type="term" value="F:sequence-specific DNA binding"/>
    <property type="evidence" value="ECO:0007669"/>
    <property type="project" value="InterPro"/>
</dbReference>
<dbReference type="SUPFAM" id="SSF51215">
    <property type="entry name" value="Regulatory protein AraC"/>
    <property type="match status" value="1"/>
</dbReference>
<protein>
    <submittedName>
        <fullName evidence="5">AraC family transcriptional regulator</fullName>
    </submittedName>
</protein>
<keyword evidence="1" id="KW-0805">Transcription regulation</keyword>
<organism evidence="5 6">
    <name type="scientific">Terribacillus saccharophilus</name>
    <dbReference type="NCBI Taxonomy" id="361277"/>
    <lineage>
        <taxon>Bacteria</taxon>
        <taxon>Bacillati</taxon>
        <taxon>Bacillota</taxon>
        <taxon>Bacilli</taxon>
        <taxon>Bacillales</taxon>
        <taxon>Bacillaceae</taxon>
        <taxon>Terribacillus</taxon>
    </lineage>
</organism>
<keyword evidence="3" id="KW-0804">Transcription</keyword>
<reference evidence="5 6" key="1">
    <citation type="submission" date="2017-07" db="EMBL/GenBank/DDBJ databases">
        <title>Isolation and whole genome analysis of endospore-forming bacteria from heroin.</title>
        <authorList>
            <person name="Kalinowski J."/>
            <person name="Ahrens B."/>
            <person name="Al-Dilaimi A."/>
            <person name="Winkler A."/>
            <person name="Wibberg D."/>
            <person name="Schleenbecker U."/>
            <person name="Ruckert C."/>
            <person name="Wolfel R."/>
            <person name="Grass G."/>
        </authorList>
    </citation>
    <scope>NUCLEOTIDE SEQUENCE [LARGE SCALE GENOMIC DNA]</scope>
    <source>
        <strain evidence="5 6">7528</strain>
    </source>
</reference>
<gene>
    <name evidence="5" type="ORF">CHH64_17875</name>
</gene>
<dbReference type="Pfam" id="PF06719">
    <property type="entry name" value="AraC_N"/>
    <property type="match status" value="1"/>
</dbReference>
<dbReference type="RefSeq" id="WP_095233726.1">
    <property type="nucleotide sequence ID" value="NZ_NPBK01000019.1"/>
</dbReference>
<evidence type="ECO:0000256" key="1">
    <source>
        <dbReference type="ARBA" id="ARBA00023015"/>
    </source>
</evidence>
<dbReference type="PANTHER" id="PTHR43436:SF1">
    <property type="entry name" value="TRANSCRIPTIONAL REGULATORY PROTEIN"/>
    <property type="match status" value="1"/>
</dbReference>
<feature type="domain" description="HTH araC/xylS-type" evidence="4">
    <location>
        <begin position="198"/>
        <end position="296"/>
    </location>
</feature>
<dbReference type="AlphaFoldDB" id="A0A268A6D2"/>
<dbReference type="InterPro" id="IPR018060">
    <property type="entry name" value="HTH_AraC"/>
</dbReference>
<dbReference type="InterPro" id="IPR009594">
    <property type="entry name" value="Tscrpt_reg_HTH_AraC_N"/>
</dbReference>
<comment type="caution">
    <text evidence="5">The sequence shown here is derived from an EMBL/GenBank/DDBJ whole genome shotgun (WGS) entry which is preliminary data.</text>
</comment>
<dbReference type="PROSITE" id="PS00041">
    <property type="entry name" value="HTH_ARAC_FAMILY_1"/>
    <property type="match status" value="1"/>
</dbReference>
<dbReference type="Gene3D" id="1.10.10.60">
    <property type="entry name" value="Homeodomain-like"/>
    <property type="match status" value="2"/>
</dbReference>
<accession>A0A268A6D2</accession>
<name>A0A268A6D2_9BACI</name>